<evidence type="ECO:0000313" key="1">
    <source>
        <dbReference type="EMBL" id="TKS56106.1"/>
    </source>
</evidence>
<dbReference type="EMBL" id="SWMU01000003">
    <property type="protein sequence ID" value="TKS56106.1"/>
    <property type="molecule type" value="Genomic_DNA"/>
</dbReference>
<keyword evidence="2" id="KW-1185">Reference proteome</keyword>
<accession>A0A4U5TQ19</accession>
<proteinExistence type="predicted"/>
<dbReference type="OrthoDB" id="9900947at2"/>
<name>A0A4U5TQ19_9FLAO</name>
<protein>
    <submittedName>
        <fullName evidence="1">Uncharacterized protein</fullName>
    </submittedName>
</protein>
<comment type="caution">
    <text evidence="1">The sequence shown here is derived from an EMBL/GenBank/DDBJ whole genome shotgun (WGS) entry which is preliminary data.</text>
</comment>
<sequence>MYNIILIFAIGVMSQNEILSNTNDTETKDLKEWVYWNAFSQTFNKTADYWQAESAALEAEDNASDVVEAEEWLAEIEGVKKEKHNKKFHF</sequence>
<reference evidence="1 2" key="1">
    <citation type="submission" date="2019-04" db="EMBL/GenBank/DDBJ databases">
        <title>Psychroflexus halotolerans sp. nov., isolated from a marine solar saltern.</title>
        <authorList>
            <person name="Feng X."/>
        </authorList>
    </citation>
    <scope>NUCLEOTIDE SEQUENCE [LARGE SCALE GENOMIC DNA]</scope>
    <source>
        <strain evidence="1 2">WDS2C27</strain>
    </source>
</reference>
<gene>
    <name evidence="1" type="ORF">FCN74_08800</name>
</gene>
<dbReference type="Proteomes" id="UP000306552">
    <property type="component" value="Unassembled WGS sequence"/>
</dbReference>
<evidence type="ECO:0000313" key="2">
    <source>
        <dbReference type="Proteomes" id="UP000306552"/>
    </source>
</evidence>
<dbReference type="RefSeq" id="WP_138932223.1">
    <property type="nucleotide sequence ID" value="NZ_SWMU01000003.1"/>
</dbReference>
<dbReference type="AlphaFoldDB" id="A0A4U5TQ19"/>
<organism evidence="1 2">
    <name type="scientific">Mesohalobacter halotolerans</name>
    <dbReference type="NCBI Taxonomy" id="1883405"/>
    <lineage>
        <taxon>Bacteria</taxon>
        <taxon>Pseudomonadati</taxon>
        <taxon>Bacteroidota</taxon>
        <taxon>Flavobacteriia</taxon>
        <taxon>Flavobacteriales</taxon>
        <taxon>Flavobacteriaceae</taxon>
        <taxon>Mesohalobacter</taxon>
    </lineage>
</organism>